<dbReference type="InParanoid" id="A0A6P6EFX4"/>
<dbReference type="RefSeq" id="XP_023570952.1">
    <property type="nucleotide sequence ID" value="XM_023715184.1"/>
</dbReference>
<dbReference type="InterPro" id="IPR029488">
    <property type="entry name" value="Hmw/CFAP97"/>
</dbReference>
<dbReference type="GeneID" id="105742159"/>
<comment type="similarity">
    <text evidence="1">Belongs to the CFAP97 family.</text>
</comment>
<evidence type="ECO:0000256" key="1">
    <source>
        <dbReference type="ARBA" id="ARBA00008315"/>
    </source>
</evidence>
<gene>
    <name evidence="3" type="primary">LOC105742159</name>
</gene>
<dbReference type="Pfam" id="PF13879">
    <property type="entry name" value="Hmw_CFAP97"/>
    <property type="match status" value="1"/>
</dbReference>
<dbReference type="PANTHER" id="PTHR33768">
    <property type="entry name" value="MIP11318P"/>
    <property type="match status" value="1"/>
</dbReference>
<dbReference type="InterPro" id="IPR038792">
    <property type="entry name" value="CFAP97D1/2"/>
</dbReference>
<name>A0A6P6EFX4_OCTDE</name>
<organism evidence="2 3">
    <name type="scientific">Octodon degus</name>
    <name type="common">Degu</name>
    <name type="synonym">Sciurus degus</name>
    <dbReference type="NCBI Taxonomy" id="10160"/>
    <lineage>
        <taxon>Eukaryota</taxon>
        <taxon>Metazoa</taxon>
        <taxon>Chordata</taxon>
        <taxon>Craniata</taxon>
        <taxon>Vertebrata</taxon>
        <taxon>Euteleostomi</taxon>
        <taxon>Mammalia</taxon>
        <taxon>Eutheria</taxon>
        <taxon>Euarchontoglires</taxon>
        <taxon>Glires</taxon>
        <taxon>Rodentia</taxon>
        <taxon>Hystricomorpha</taxon>
        <taxon>Octodontidae</taxon>
        <taxon>Octodon</taxon>
    </lineage>
</organism>
<keyword evidence="2" id="KW-1185">Reference proteome</keyword>
<sequence>MHRAPHLTSPCAHRDWTKAYWDHRAKVQNAQPLMDTRTPSTFSHLHVKFKKLKMEEEQISIINKNNHLLLEKVAAIMRTRRQTDC</sequence>
<dbReference type="AlphaFoldDB" id="A0A6P6EFX4"/>
<dbReference type="Proteomes" id="UP000515203">
    <property type="component" value="Unplaced"/>
</dbReference>
<accession>A0A6P6EFX4</accession>
<evidence type="ECO:0000313" key="3">
    <source>
        <dbReference type="RefSeq" id="XP_023570952.1"/>
    </source>
</evidence>
<proteinExistence type="inferred from homology"/>
<reference evidence="3" key="1">
    <citation type="submission" date="2025-08" db="UniProtKB">
        <authorList>
            <consortium name="RefSeq"/>
        </authorList>
    </citation>
    <scope>IDENTIFICATION</scope>
</reference>
<protein>
    <submittedName>
        <fullName evidence="3">Uncharacterized protein C17orf105 homolog</fullName>
    </submittedName>
</protein>
<evidence type="ECO:0000313" key="2">
    <source>
        <dbReference type="Proteomes" id="UP000515203"/>
    </source>
</evidence>
<dbReference type="PANTHER" id="PTHR33768:SF7">
    <property type="entry name" value="CFAP97 DOMAIN CONTAINING 2"/>
    <property type="match status" value="1"/>
</dbReference>